<accession>A0ABS6BKN6</accession>
<dbReference type="Proteomes" id="UP000776276">
    <property type="component" value="Unassembled WGS sequence"/>
</dbReference>
<evidence type="ECO:0000313" key="1">
    <source>
        <dbReference type="EMBL" id="MBU3078856.1"/>
    </source>
</evidence>
<dbReference type="RefSeq" id="WP_216325847.1">
    <property type="nucleotide sequence ID" value="NZ_JAHKRT010000007.1"/>
</dbReference>
<gene>
    <name evidence="1" type="ORF">KOF26_13360</name>
</gene>
<keyword evidence="2" id="KW-1185">Reference proteome</keyword>
<name>A0ABS6BKN6_9SPHN</name>
<sequence length="1258" mass="137010">MFEITGEDVARLGDADLRTLVARLALAELASQGLPQSAVTAGGHQDARDGGIDVRVEVLGALAAADFVPRPVTGFQVKRPDMPASEIMKEMRPEPAKELRPAIARLAERDGAYIIVSAQGSVADQPLIDRRQAIRDALTDCADADKLHTDFYDRERLATWANRYPGAAAWVRARVGAPMTGWRAIGAWSNTEVVQGHPYLVSDEAKVIGERTGGRDELTILQALDTLREKLSMPRQCIRLIGRSGVGKTRFVEALFEPGVGAAAPLDPAFSVYTDFDEDIAPSTREMARRLVEAGQRAILVIDNCNPATHSELATICNRPGSQISLLTVEYDVRDDEPERTEVFRLVTTSKGAIETWLHREFPHVSQVDRGTIAQFSDGNFRVARALAGTVGRGETLGRLRSQELFERLFVQRNAPDHQLLRDAEALALVYSFDGEDDGPSGELANLGTLAGRSVRELFGAVAELRGRGIIQSRGRWRAVLPQAIANRLAASALARIPPRAVDGFWRSASARQLKSFARRIGYLHDSAEAREVVGRWLNPDGPLGNLFELGDIGLDILRGLAPASPKVVLAAMHAELDGARGERTIATSNRSRSGWIRLLKALAYESGTFEAAAKLLARFVWAEPEGHNSDPAREPFAELFHIHLSGTRASPEQRRGLAKTLIASGDATQMRAGAVALGALLKTSLFSSHASFDFGARPRDFGWHPTTRDEIDAWYNGAIDLAVDTAPVLPEASSLLGSHIRGIWHFAGCHDRIEAAAERFRVNGSWIDGWIGLRGTHRWDGNGQSSEERGRLEALIRSVEPKRLLERARAVVLSHSALGFDITDGDEADPVQAYHRASDTAIDLGKAMATEHADLPVFLGEVFAGHAARAFEFGCGLAAGSNDPRATWDLLTSAFAAAGPGQREISILGGFVSALHRSDAGATNAILEETMRDEELRHALPFLQSRAALDREGLDRLRRVAAARLVEAEDFSSLACGVVEGTQPDLLVEMLDVVSRLDRGSGVALDILHTRLMCEKDSGVELPAELTSYGRALLCRADFGLARAGRDYRLGALVEYCFAGPDAADDARILCQRLVAAIRAYEIYVHDSHYFLTALFKTQPLPALDCVLDNGVDGADEDMFEVSVSRTSPLDQVPAAMLVGWADQVPERRYPRLGAAMSIFVLRNLDEVTGLSDHFIGVMAHAPDKAAFLGSPFNTVHPRGWVGSLVANLEHRKSVLAGLEQLGDAQVNAWLIIANRTIDNWIAAERERENAQEESFE</sequence>
<comment type="caution">
    <text evidence="1">The sequence shown here is derived from an EMBL/GenBank/DDBJ whole genome shotgun (WGS) entry which is preliminary data.</text>
</comment>
<evidence type="ECO:0000313" key="2">
    <source>
        <dbReference type="Proteomes" id="UP000776276"/>
    </source>
</evidence>
<organism evidence="1 2">
    <name type="scientific">Sphingomonas quercus</name>
    <dbReference type="NCBI Taxonomy" id="2842451"/>
    <lineage>
        <taxon>Bacteria</taxon>
        <taxon>Pseudomonadati</taxon>
        <taxon>Pseudomonadota</taxon>
        <taxon>Alphaproteobacteria</taxon>
        <taxon>Sphingomonadales</taxon>
        <taxon>Sphingomonadaceae</taxon>
        <taxon>Sphingomonas</taxon>
    </lineage>
</organism>
<proteinExistence type="predicted"/>
<reference evidence="1 2" key="1">
    <citation type="submission" date="2021-06" db="EMBL/GenBank/DDBJ databases">
        <title>Sphingomonas sp. XMGL2, whole genome shotgun sequencing project.</title>
        <authorList>
            <person name="Zhao G."/>
            <person name="Shen L."/>
        </authorList>
    </citation>
    <scope>NUCLEOTIDE SEQUENCE [LARGE SCALE GENOMIC DNA]</scope>
    <source>
        <strain evidence="1 2">XMGL2</strain>
    </source>
</reference>
<protein>
    <recommendedName>
        <fullName evidence="3">ATP-binding protein</fullName>
    </recommendedName>
</protein>
<dbReference type="EMBL" id="JAHKRT010000007">
    <property type="protein sequence ID" value="MBU3078856.1"/>
    <property type="molecule type" value="Genomic_DNA"/>
</dbReference>
<evidence type="ECO:0008006" key="3">
    <source>
        <dbReference type="Google" id="ProtNLM"/>
    </source>
</evidence>